<gene>
    <name evidence="8" type="ORF">E3O06_01775</name>
</gene>
<reference evidence="8 9" key="1">
    <citation type="submission" date="2019-03" db="EMBL/GenBank/DDBJ databases">
        <title>Genomics of glacier-inhabiting Cryobacterium strains.</title>
        <authorList>
            <person name="Liu Q."/>
            <person name="Xin Y.-H."/>
        </authorList>
    </citation>
    <scope>NUCLEOTIDE SEQUENCE [LARGE SCALE GENOMIC DNA]</scope>
    <source>
        <strain evidence="8 9">HLT2-23</strain>
    </source>
</reference>
<dbReference type="SUPFAM" id="SSF49503">
    <property type="entry name" value="Cupredoxins"/>
    <property type="match status" value="3"/>
</dbReference>
<dbReference type="Pfam" id="PF00394">
    <property type="entry name" value="Cu-oxidase"/>
    <property type="match status" value="1"/>
</dbReference>
<dbReference type="AlphaFoldDB" id="A0A4R8V3S0"/>
<name>A0A4R8V3S0_9MICO</name>
<dbReference type="InterPro" id="IPR006311">
    <property type="entry name" value="TAT_signal"/>
</dbReference>
<dbReference type="InterPro" id="IPR045087">
    <property type="entry name" value="Cu-oxidase_fam"/>
</dbReference>
<dbReference type="InterPro" id="IPR008972">
    <property type="entry name" value="Cupredoxin"/>
</dbReference>
<dbReference type="InterPro" id="IPR033138">
    <property type="entry name" value="Cu_oxidase_CS"/>
</dbReference>
<evidence type="ECO:0000259" key="5">
    <source>
        <dbReference type="Pfam" id="PF00394"/>
    </source>
</evidence>
<dbReference type="CDD" id="cd13870">
    <property type="entry name" value="CuRO_2_CopA_like_1"/>
    <property type="match status" value="1"/>
</dbReference>
<dbReference type="OrthoDB" id="345021at2"/>
<dbReference type="CDD" id="cd13861">
    <property type="entry name" value="CuRO_1_CumA_like"/>
    <property type="match status" value="1"/>
</dbReference>
<dbReference type="EMBL" id="SOEY01000006">
    <property type="protein sequence ID" value="TFB76141.1"/>
    <property type="molecule type" value="Genomic_DNA"/>
</dbReference>
<dbReference type="GO" id="GO:0005507">
    <property type="term" value="F:copper ion binding"/>
    <property type="evidence" value="ECO:0007669"/>
    <property type="project" value="InterPro"/>
</dbReference>
<keyword evidence="1" id="KW-0479">Metal-binding</keyword>
<dbReference type="CDD" id="cd13896">
    <property type="entry name" value="CuRO_3_CopA"/>
    <property type="match status" value="1"/>
</dbReference>
<feature type="chain" id="PRO_5039157067" evidence="4">
    <location>
        <begin position="26"/>
        <end position="502"/>
    </location>
</feature>
<organism evidence="8 9">
    <name type="scientific">Cryobacterium glaciale</name>
    <dbReference type="NCBI Taxonomy" id="1259145"/>
    <lineage>
        <taxon>Bacteria</taxon>
        <taxon>Bacillati</taxon>
        <taxon>Actinomycetota</taxon>
        <taxon>Actinomycetes</taxon>
        <taxon>Micrococcales</taxon>
        <taxon>Microbacteriaceae</taxon>
        <taxon>Cryobacterium</taxon>
    </lineage>
</organism>
<accession>A0A4R8V3S0</accession>
<keyword evidence="4" id="KW-0732">Signal</keyword>
<dbReference type="InterPro" id="IPR011706">
    <property type="entry name" value="Cu-oxidase_C"/>
</dbReference>
<dbReference type="Pfam" id="PF07732">
    <property type="entry name" value="Cu-oxidase_3"/>
    <property type="match status" value="1"/>
</dbReference>
<dbReference type="InterPro" id="IPR001117">
    <property type="entry name" value="Cu-oxidase_2nd"/>
</dbReference>
<feature type="domain" description="Plastocyanin-like" evidence="6">
    <location>
        <begin position="391"/>
        <end position="498"/>
    </location>
</feature>
<proteinExistence type="predicted"/>
<dbReference type="InterPro" id="IPR011707">
    <property type="entry name" value="Cu-oxidase-like_N"/>
</dbReference>
<evidence type="ECO:0000256" key="1">
    <source>
        <dbReference type="ARBA" id="ARBA00022723"/>
    </source>
</evidence>
<evidence type="ECO:0000256" key="2">
    <source>
        <dbReference type="ARBA" id="ARBA00023002"/>
    </source>
</evidence>
<evidence type="ECO:0000313" key="9">
    <source>
        <dbReference type="Proteomes" id="UP000298173"/>
    </source>
</evidence>
<protein>
    <submittedName>
        <fullName evidence="8">Multicopper oxidase family protein</fullName>
    </submittedName>
</protein>
<dbReference type="InterPro" id="IPR034279">
    <property type="entry name" value="CuRO_3_CopA"/>
</dbReference>
<dbReference type="PROSITE" id="PS51318">
    <property type="entry name" value="TAT"/>
    <property type="match status" value="1"/>
</dbReference>
<keyword evidence="9" id="KW-1185">Reference proteome</keyword>
<dbReference type="PANTHER" id="PTHR11709:SF394">
    <property type="entry name" value="FI03373P-RELATED"/>
    <property type="match status" value="1"/>
</dbReference>
<evidence type="ECO:0000256" key="3">
    <source>
        <dbReference type="ARBA" id="ARBA00023008"/>
    </source>
</evidence>
<dbReference type="PROSITE" id="PS00079">
    <property type="entry name" value="MULTICOPPER_OXIDASE1"/>
    <property type="match status" value="1"/>
</dbReference>
<keyword evidence="3" id="KW-0186">Copper</keyword>
<comment type="caution">
    <text evidence="8">The sequence shown here is derived from an EMBL/GenBank/DDBJ whole genome shotgun (WGS) entry which is preliminary data.</text>
</comment>
<dbReference type="InterPro" id="IPR002355">
    <property type="entry name" value="Cu_oxidase_Cu_BS"/>
</dbReference>
<dbReference type="GO" id="GO:0016491">
    <property type="term" value="F:oxidoreductase activity"/>
    <property type="evidence" value="ECO:0007669"/>
    <property type="project" value="UniProtKB-KW"/>
</dbReference>
<keyword evidence="2" id="KW-0560">Oxidoreductase</keyword>
<dbReference type="Pfam" id="PF07731">
    <property type="entry name" value="Cu-oxidase_2"/>
    <property type="match status" value="1"/>
</dbReference>
<dbReference type="Gene3D" id="2.60.40.420">
    <property type="entry name" value="Cupredoxins - blue copper proteins"/>
    <property type="match status" value="3"/>
</dbReference>
<dbReference type="PANTHER" id="PTHR11709">
    <property type="entry name" value="MULTI-COPPER OXIDASE"/>
    <property type="match status" value="1"/>
</dbReference>
<feature type="domain" description="Plastocyanin-like" evidence="5">
    <location>
        <begin position="189"/>
        <end position="325"/>
    </location>
</feature>
<feature type="signal peptide" evidence="4">
    <location>
        <begin position="1"/>
        <end position="25"/>
    </location>
</feature>
<evidence type="ECO:0000259" key="7">
    <source>
        <dbReference type="Pfam" id="PF07732"/>
    </source>
</evidence>
<evidence type="ECO:0000256" key="4">
    <source>
        <dbReference type="SAM" id="SignalP"/>
    </source>
</evidence>
<evidence type="ECO:0000259" key="6">
    <source>
        <dbReference type="Pfam" id="PF07731"/>
    </source>
</evidence>
<dbReference type="Proteomes" id="UP000298173">
    <property type="component" value="Unassembled WGS sequence"/>
</dbReference>
<sequence length="502" mass="54194">MMNSSFTRRAFLGASLATATTAALASCAQSASPAAKPIDRILPTDRLVSQYEEARPSTGTTVTQKLSAGIFDTTVAGVALSTWGYNGAINGPIIRAKIGDTLNVPVANSLAESTSVHWHGLALRNDADGVPGVTQPAIPAGGSFDYQFRLNQPGTYWYHSHVDMQRERGLSGALIIEDPREPLLYDQEWVILLDDWLDGITGTPDDAFEELSMGMDMSGMDMPMTHMLMGATSTYLGGDAGDVRIPAHLFNGRAAQDAEVFQSKPGNRIRLRIINAAGDTAYRVGVPGQKITLTHTDGFPVQHEDVDAVVLGMGERIDAILTVQDGYTPLLAIPEGKDGRAYGLISTGSGTAPDVGALPSTLDGQVTDGGRLTADESVLLTAKAPDRIHTVRLTGSMGKYDWSINGRRFDMKKPSAGAFDISLDERVQVKMVNDTTMWHPMHLHGHSFQLANNGARKDTVIVRPKETVTFEFDADNPGQWIAHCHNAYHAERGMIGLFSYVR</sequence>
<feature type="domain" description="Plastocyanin-like" evidence="7">
    <location>
        <begin position="80"/>
        <end position="180"/>
    </location>
</feature>
<evidence type="ECO:0000313" key="8">
    <source>
        <dbReference type="EMBL" id="TFB76141.1"/>
    </source>
</evidence>
<dbReference type="PROSITE" id="PS00080">
    <property type="entry name" value="MULTICOPPER_OXIDASE2"/>
    <property type="match status" value="1"/>
</dbReference>